<dbReference type="Proteomes" id="UP001501671">
    <property type="component" value="Unassembled WGS sequence"/>
</dbReference>
<evidence type="ECO:0000256" key="3">
    <source>
        <dbReference type="ARBA" id="ARBA00023235"/>
    </source>
</evidence>
<feature type="domain" description="Mandelate racemase/muconate lactonizing enzyme C-terminal" evidence="4">
    <location>
        <begin position="142"/>
        <end position="240"/>
    </location>
</feature>
<evidence type="ECO:0000259" key="4">
    <source>
        <dbReference type="SMART" id="SM00922"/>
    </source>
</evidence>
<dbReference type="SMART" id="SM00922">
    <property type="entry name" value="MR_MLE"/>
    <property type="match status" value="1"/>
</dbReference>
<accession>A0ABP8HAB1</accession>
<dbReference type="PANTHER" id="PTHR48073:SF2">
    <property type="entry name" value="O-SUCCINYLBENZOATE SYNTHASE"/>
    <property type="match status" value="1"/>
</dbReference>
<dbReference type="PROSITE" id="PS00908">
    <property type="entry name" value="MR_MLE_1"/>
    <property type="match status" value="1"/>
</dbReference>
<evidence type="ECO:0000256" key="2">
    <source>
        <dbReference type="ARBA" id="ARBA00022723"/>
    </source>
</evidence>
<dbReference type="PANTHER" id="PTHR48073">
    <property type="entry name" value="O-SUCCINYLBENZOATE SYNTHASE-RELATED"/>
    <property type="match status" value="1"/>
</dbReference>
<sequence>MKITEVLIRPMRIPRKESFAVRTGAYDFLPNTHVEIRTDEGLVGHGEGAPIVDYFGEGQESMVETMKRYLAPALLGKDPLNIRERIRDMDAAIPRNPCAKAALDIALHDIKGKAFGASIGSLLGGASSREVPITVSIGLAESEKMKAKAVEAAEQGFTVLKLKGGQSVVEDLTHLSVVREAVGERGPWLRLDANAGYVNRGEIYRYLDELRALRLILLEQPYPSQEWEALRSLRDQLRIPILLDESMQTPWDFQQLVKSPEGFVANLKVQICGGLYKASQLVAACERFQIPVMIGSQRESAIGNTASLHLASLITRMDYTCDQRYANAVPESAEVVVDGPSLARPMVTVPTGPGLGVTVDWKRGEANALATLSVR</sequence>
<dbReference type="SFLD" id="SFLDG00180">
    <property type="entry name" value="muconate_cycloisomerase"/>
    <property type="match status" value="1"/>
</dbReference>
<dbReference type="InterPro" id="IPR013341">
    <property type="entry name" value="Mandelate_racemase_N_dom"/>
</dbReference>
<dbReference type="EMBL" id="BAABFO010000015">
    <property type="protein sequence ID" value="GAA4336586.1"/>
    <property type="molecule type" value="Genomic_DNA"/>
</dbReference>
<dbReference type="Gene3D" id="3.20.20.120">
    <property type="entry name" value="Enolase-like C-terminal domain"/>
    <property type="match status" value="1"/>
</dbReference>
<comment type="similarity">
    <text evidence="1">Belongs to the mandelate racemase/muconate lactonizing enzyme family.</text>
</comment>
<gene>
    <name evidence="5" type="ORF">GCM10023144_31130</name>
</gene>
<dbReference type="Pfam" id="PF02746">
    <property type="entry name" value="MR_MLE_N"/>
    <property type="match status" value="1"/>
</dbReference>
<evidence type="ECO:0000313" key="5">
    <source>
        <dbReference type="EMBL" id="GAA4336586.1"/>
    </source>
</evidence>
<proteinExistence type="inferred from homology"/>
<protein>
    <submittedName>
        <fullName evidence="5">Dipeptide epimerase</fullName>
    </submittedName>
</protein>
<comment type="caution">
    <text evidence="5">The sequence shown here is derived from an EMBL/GenBank/DDBJ whole genome shotgun (WGS) entry which is preliminary data.</text>
</comment>
<reference evidence="6" key="1">
    <citation type="journal article" date="2019" name="Int. J. Syst. Evol. Microbiol.">
        <title>The Global Catalogue of Microorganisms (GCM) 10K type strain sequencing project: providing services to taxonomists for standard genome sequencing and annotation.</title>
        <authorList>
            <consortium name="The Broad Institute Genomics Platform"/>
            <consortium name="The Broad Institute Genome Sequencing Center for Infectious Disease"/>
            <person name="Wu L."/>
            <person name="Ma J."/>
        </authorList>
    </citation>
    <scope>NUCLEOTIDE SEQUENCE [LARGE SCALE GENOMIC DNA]</scope>
    <source>
        <strain evidence="6">JCM 17666</strain>
    </source>
</reference>
<evidence type="ECO:0000256" key="1">
    <source>
        <dbReference type="ARBA" id="ARBA00008031"/>
    </source>
</evidence>
<dbReference type="SFLD" id="SFLDS00001">
    <property type="entry name" value="Enolase"/>
    <property type="match status" value="1"/>
</dbReference>
<evidence type="ECO:0000313" key="6">
    <source>
        <dbReference type="Proteomes" id="UP001501671"/>
    </source>
</evidence>
<dbReference type="SUPFAM" id="SSF51604">
    <property type="entry name" value="Enolase C-terminal domain-like"/>
    <property type="match status" value="1"/>
</dbReference>
<dbReference type="InterPro" id="IPR029017">
    <property type="entry name" value="Enolase-like_N"/>
</dbReference>
<keyword evidence="2" id="KW-0479">Metal-binding</keyword>
<dbReference type="InterPro" id="IPR036849">
    <property type="entry name" value="Enolase-like_C_sf"/>
</dbReference>
<dbReference type="InterPro" id="IPR018110">
    <property type="entry name" value="Mandel_Rmase/mucon_lact_enz_CS"/>
</dbReference>
<dbReference type="InterPro" id="IPR013342">
    <property type="entry name" value="Mandelate_racemase_C"/>
</dbReference>
<dbReference type="Pfam" id="PF13378">
    <property type="entry name" value="MR_MLE_C"/>
    <property type="match status" value="1"/>
</dbReference>
<dbReference type="InterPro" id="IPR029065">
    <property type="entry name" value="Enolase_C-like"/>
</dbReference>
<dbReference type="SUPFAM" id="SSF54826">
    <property type="entry name" value="Enolase N-terminal domain-like"/>
    <property type="match status" value="1"/>
</dbReference>
<dbReference type="Gene3D" id="3.30.390.10">
    <property type="entry name" value="Enolase-like, N-terminal domain"/>
    <property type="match status" value="1"/>
</dbReference>
<organism evidence="5 6">
    <name type="scientific">Pigmentiphaga soli</name>
    <dbReference type="NCBI Taxonomy" id="1007095"/>
    <lineage>
        <taxon>Bacteria</taxon>
        <taxon>Pseudomonadati</taxon>
        <taxon>Pseudomonadota</taxon>
        <taxon>Betaproteobacteria</taxon>
        <taxon>Burkholderiales</taxon>
        <taxon>Alcaligenaceae</taxon>
        <taxon>Pigmentiphaga</taxon>
    </lineage>
</organism>
<dbReference type="RefSeq" id="WP_345250780.1">
    <property type="nucleotide sequence ID" value="NZ_BAABFO010000015.1"/>
</dbReference>
<keyword evidence="3" id="KW-0413">Isomerase</keyword>
<keyword evidence="6" id="KW-1185">Reference proteome</keyword>
<name>A0ABP8HAB1_9BURK</name>